<organism evidence="1 2">
    <name type="scientific">Hibiscus sabdariffa</name>
    <name type="common">roselle</name>
    <dbReference type="NCBI Taxonomy" id="183260"/>
    <lineage>
        <taxon>Eukaryota</taxon>
        <taxon>Viridiplantae</taxon>
        <taxon>Streptophyta</taxon>
        <taxon>Embryophyta</taxon>
        <taxon>Tracheophyta</taxon>
        <taxon>Spermatophyta</taxon>
        <taxon>Magnoliopsida</taxon>
        <taxon>eudicotyledons</taxon>
        <taxon>Gunneridae</taxon>
        <taxon>Pentapetalae</taxon>
        <taxon>rosids</taxon>
        <taxon>malvids</taxon>
        <taxon>Malvales</taxon>
        <taxon>Malvaceae</taxon>
        <taxon>Malvoideae</taxon>
        <taxon>Hibiscus</taxon>
    </lineage>
</organism>
<name>A0ABR2G4P2_9ROSI</name>
<accession>A0ABR2G4P2</accession>
<dbReference type="EMBL" id="JBBPBM010000003">
    <property type="protein sequence ID" value="KAK8593996.1"/>
    <property type="molecule type" value="Genomic_DNA"/>
</dbReference>
<evidence type="ECO:0000313" key="2">
    <source>
        <dbReference type="Proteomes" id="UP001472677"/>
    </source>
</evidence>
<dbReference type="Proteomes" id="UP001472677">
    <property type="component" value="Unassembled WGS sequence"/>
</dbReference>
<gene>
    <name evidence="1" type="ORF">V6N12_046067</name>
</gene>
<proteinExistence type="predicted"/>
<reference evidence="1 2" key="1">
    <citation type="journal article" date="2024" name="G3 (Bethesda)">
        <title>Genome assembly of Hibiscus sabdariffa L. provides insights into metabolisms of medicinal natural products.</title>
        <authorList>
            <person name="Kim T."/>
        </authorList>
    </citation>
    <scope>NUCLEOTIDE SEQUENCE [LARGE SCALE GENOMIC DNA]</scope>
    <source>
        <strain evidence="1">TK-2024</strain>
        <tissue evidence="1">Old leaves</tissue>
    </source>
</reference>
<comment type="caution">
    <text evidence="1">The sequence shown here is derived from an EMBL/GenBank/DDBJ whole genome shotgun (WGS) entry which is preliminary data.</text>
</comment>
<evidence type="ECO:0008006" key="3">
    <source>
        <dbReference type="Google" id="ProtNLM"/>
    </source>
</evidence>
<evidence type="ECO:0000313" key="1">
    <source>
        <dbReference type="EMBL" id="KAK8593996.1"/>
    </source>
</evidence>
<keyword evidence="2" id="KW-1185">Reference proteome</keyword>
<sequence>MEMKMIDAASGGALFNMTLTQAKELISTMAANSQQFGTISEPNQRVHEVNTASIENKLDQLTNIVSSLVAGKSHSFKACGICTMTDHPTDSCPNLHEENVNAIGNFQDLPRDPTTPIAIHTTQVGAITLTLVMHPTKDQIRLTNLGHRNNTNHPTNHL</sequence>
<protein>
    <recommendedName>
        <fullName evidence="3">Retrotransposon gag protein</fullName>
    </recommendedName>
</protein>